<protein>
    <submittedName>
        <fullName evidence="1">Uncharacterized protein</fullName>
    </submittedName>
</protein>
<feature type="non-terminal residue" evidence="1">
    <location>
        <position position="1"/>
    </location>
</feature>
<dbReference type="EMBL" id="LAZR01008124">
    <property type="protein sequence ID" value="KKM80812.1"/>
    <property type="molecule type" value="Genomic_DNA"/>
</dbReference>
<proteinExistence type="predicted"/>
<comment type="caution">
    <text evidence="1">The sequence shown here is derived from an EMBL/GenBank/DDBJ whole genome shotgun (WGS) entry which is preliminary data.</text>
</comment>
<reference evidence="1" key="1">
    <citation type="journal article" date="2015" name="Nature">
        <title>Complex archaea that bridge the gap between prokaryotes and eukaryotes.</title>
        <authorList>
            <person name="Spang A."/>
            <person name="Saw J.H."/>
            <person name="Jorgensen S.L."/>
            <person name="Zaremba-Niedzwiedzka K."/>
            <person name="Martijn J."/>
            <person name="Lind A.E."/>
            <person name="van Eijk R."/>
            <person name="Schleper C."/>
            <person name="Guy L."/>
            <person name="Ettema T.J."/>
        </authorList>
    </citation>
    <scope>NUCLEOTIDE SEQUENCE</scope>
</reference>
<evidence type="ECO:0000313" key="1">
    <source>
        <dbReference type="EMBL" id="KKM80812.1"/>
    </source>
</evidence>
<sequence length="150" mass="15826">IKTVTGGTTTTAPTAFPLGVTSGDMNLLAAKFGGVADETRAYRLAILILTKPAGTGTIVFTGSAPGGCEEPICSLAISSAADIVESGDWRWVDTITLTNYHLAEDNILRADSGNSHPCKVGWDNIGYQFLKAYVTALTTITDVKIYARIL</sequence>
<organism evidence="1">
    <name type="scientific">marine sediment metagenome</name>
    <dbReference type="NCBI Taxonomy" id="412755"/>
    <lineage>
        <taxon>unclassified sequences</taxon>
        <taxon>metagenomes</taxon>
        <taxon>ecological metagenomes</taxon>
    </lineage>
</organism>
<name>A0A0F9NHJ4_9ZZZZ</name>
<gene>
    <name evidence="1" type="ORF">LCGC14_1336070</name>
</gene>
<accession>A0A0F9NHJ4</accession>
<dbReference type="AlphaFoldDB" id="A0A0F9NHJ4"/>